<organism evidence="2">
    <name type="scientific">Dioscorea bacilliform RT virus 2</name>
    <dbReference type="NCBI Taxonomy" id="2011125"/>
    <lineage>
        <taxon>Viruses</taxon>
        <taxon>Riboviria</taxon>
        <taxon>Pararnavirae</taxon>
        <taxon>Artverviricota</taxon>
        <taxon>Revtraviricetes</taxon>
        <taxon>Ortervirales</taxon>
        <taxon>Caulimoviridae</taxon>
        <taxon>Badnavirus</taxon>
        <taxon>Badnavirus epsilondioscoreae</taxon>
    </lineage>
</organism>
<name>A0A1Z2R8S5_9VIRU</name>
<dbReference type="EMBL" id="KY827393">
    <property type="protein sequence ID" value="ASA40115.1"/>
    <property type="molecule type" value="Genomic_DNA"/>
</dbReference>
<reference evidence="2" key="2">
    <citation type="submission" date="2017-03" db="EMBL/GenBank/DDBJ databases">
        <authorList>
            <person name="Afonso C.L."/>
            <person name="Miller P.J."/>
            <person name="Scott M.A."/>
            <person name="Spackman E."/>
            <person name="Goraichik I."/>
            <person name="Dimitrov K.M."/>
            <person name="Suarez D.L."/>
            <person name="Swayne D.E."/>
        </authorList>
    </citation>
    <scope>NUCLEOTIDE SEQUENCE</scope>
    <source>
        <strain evidence="2">SAM01</strain>
    </source>
</reference>
<sequence length="142" mass="16622">MSVKWEKSVQAYFESHKPELEYLDLSSLEKPPLKSIAHNLAYLNYQEKLQSKVLLKHLYTIEEKISELEAENKRLRKDLVSLTKEVVENRPLTERKVQELIVNITSQPKEIEQQAVKLSKDLQLKLNRVEDILRRLEGAVTV</sequence>
<dbReference type="Pfam" id="PF07028">
    <property type="entry name" value="DUF1319"/>
    <property type="match status" value="1"/>
</dbReference>
<feature type="coiled-coil region" evidence="1">
    <location>
        <begin position="58"/>
        <end position="85"/>
    </location>
</feature>
<evidence type="ECO:0000313" key="2">
    <source>
        <dbReference type="EMBL" id="ASA40115.1"/>
    </source>
</evidence>
<keyword evidence="1" id="KW-0175">Coiled coil</keyword>
<accession>A0A1Z2R8S5</accession>
<evidence type="ECO:0000256" key="1">
    <source>
        <dbReference type="SAM" id="Coils"/>
    </source>
</evidence>
<protein>
    <submittedName>
        <fullName evidence="2">ORF1</fullName>
    </submittedName>
</protein>
<proteinExistence type="predicted"/>
<dbReference type="InterPro" id="IPR010746">
    <property type="entry name" value="CYMV_Orf1"/>
</dbReference>
<reference evidence="2" key="1">
    <citation type="journal article" date="2017" name="Virus Res.">
        <title>Characterization of badnaviruses infecting Dioscorea spp. in the Pacific reveals two putative novel species and the first report of dioscorea bacilliform RT virus 2.</title>
        <authorList>
            <person name="Sukal A."/>
            <person name="Kidanemariam D."/>
            <person name="Dale J."/>
            <person name="James A."/>
            <person name="Harding R."/>
        </authorList>
    </citation>
    <scope>NUCLEOTIDE SEQUENCE</scope>
    <source>
        <strain evidence="2">SAM01</strain>
    </source>
</reference>